<feature type="non-terminal residue" evidence="1">
    <location>
        <position position="1"/>
    </location>
</feature>
<evidence type="ECO:0000313" key="1">
    <source>
        <dbReference type="EMBL" id="CAA0842045.1"/>
    </source>
</evidence>
<proteinExistence type="predicted"/>
<accession>A0A9N7RRV4</accession>
<comment type="caution">
    <text evidence="1">The sequence shown here is derived from an EMBL/GenBank/DDBJ whole genome shotgun (WGS) entry which is preliminary data.</text>
</comment>
<reference evidence="1" key="1">
    <citation type="submission" date="2019-12" db="EMBL/GenBank/DDBJ databases">
        <authorList>
            <person name="Scholes J."/>
        </authorList>
    </citation>
    <scope>NUCLEOTIDE SEQUENCE</scope>
</reference>
<keyword evidence="2" id="KW-1185">Reference proteome</keyword>
<organism evidence="1 2">
    <name type="scientific">Striga hermonthica</name>
    <name type="common">Purple witchweed</name>
    <name type="synonym">Buchnera hermonthica</name>
    <dbReference type="NCBI Taxonomy" id="68872"/>
    <lineage>
        <taxon>Eukaryota</taxon>
        <taxon>Viridiplantae</taxon>
        <taxon>Streptophyta</taxon>
        <taxon>Embryophyta</taxon>
        <taxon>Tracheophyta</taxon>
        <taxon>Spermatophyta</taxon>
        <taxon>Magnoliopsida</taxon>
        <taxon>eudicotyledons</taxon>
        <taxon>Gunneridae</taxon>
        <taxon>Pentapetalae</taxon>
        <taxon>asterids</taxon>
        <taxon>lamiids</taxon>
        <taxon>Lamiales</taxon>
        <taxon>Orobanchaceae</taxon>
        <taxon>Buchnereae</taxon>
        <taxon>Striga</taxon>
    </lineage>
</organism>
<name>A0A9N7RRV4_STRHE</name>
<dbReference type="AlphaFoldDB" id="A0A9N7RRV4"/>
<dbReference type="Proteomes" id="UP001153555">
    <property type="component" value="Unassembled WGS sequence"/>
</dbReference>
<dbReference type="Pfam" id="PF14223">
    <property type="entry name" value="Retrotran_gag_2"/>
    <property type="match status" value="1"/>
</dbReference>
<dbReference type="OrthoDB" id="913062at2759"/>
<dbReference type="PANTHER" id="PTHR47481:SF22">
    <property type="entry name" value="RETROTRANSPOSON GAG DOMAIN-CONTAINING PROTEIN"/>
    <property type="match status" value="1"/>
</dbReference>
<dbReference type="PANTHER" id="PTHR47481">
    <property type="match status" value="1"/>
</dbReference>
<gene>
    <name evidence="1" type="ORF">SHERM_07911</name>
</gene>
<evidence type="ECO:0000313" key="2">
    <source>
        <dbReference type="Proteomes" id="UP001153555"/>
    </source>
</evidence>
<feature type="non-terminal residue" evidence="1">
    <location>
        <position position="121"/>
    </location>
</feature>
<sequence>ILVLVVGFSSSKEIWNSLERNFASQSRARIMQHKLELQTMKKGSLTMREYLNKMKTCFDLLAAVGERVSESDQVLHLLSGLGQEYNSIMVAVTSRLEPWTMINLQSLLLSYESRLDFLTTN</sequence>
<protein>
    <submittedName>
        <fullName evidence="1">Uncharacterized protein</fullName>
    </submittedName>
</protein>
<dbReference type="EMBL" id="CACSLK010034598">
    <property type="protein sequence ID" value="CAA0842045.1"/>
    <property type="molecule type" value="Genomic_DNA"/>
</dbReference>